<name>A0AC60A4P2_RANTA</name>
<gene>
    <name evidence="1" type="ORF">MRATA1EN22A_LOCUS26838</name>
</gene>
<reference evidence="1" key="2">
    <citation type="submission" date="2025-03" db="EMBL/GenBank/DDBJ databases">
        <authorList>
            <consortium name="ELIXIR-Norway"/>
            <consortium name="Elixir Norway"/>
        </authorList>
    </citation>
    <scope>NUCLEOTIDE SEQUENCE</scope>
</reference>
<organism evidence="1 2">
    <name type="scientific">Rangifer tarandus platyrhynchus</name>
    <name type="common">Svalbard reindeer</name>
    <dbReference type="NCBI Taxonomy" id="3082113"/>
    <lineage>
        <taxon>Eukaryota</taxon>
        <taxon>Metazoa</taxon>
        <taxon>Chordata</taxon>
        <taxon>Craniata</taxon>
        <taxon>Vertebrata</taxon>
        <taxon>Euteleostomi</taxon>
        <taxon>Mammalia</taxon>
        <taxon>Eutheria</taxon>
        <taxon>Laurasiatheria</taxon>
        <taxon>Artiodactyla</taxon>
        <taxon>Ruminantia</taxon>
        <taxon>Pecora</taxon>
        <taxon>Cervidae</taxon>
        <taxon>Odocoileinae</taxon>
        <taxon>Rangifer</taxon>
    </lineage>
</organism>
<sequence length="199" mass="21690">MTRVKSWEWSLLLSHQQSLEMKPSLVQEATGQEETEFSFLVGKGGEAGEGHSPGRGLSQLSELFLMQLGSHLISYGNKGLLRGGQPVQLREVEKGGLQGNREASFPLLFSSRHDPHLYLDLSTTSFQLCFLRDETNSLSQLPLGGKRKSQGRALIGPTQVTLTHSGPITAAGGRRCHPRGHVSLCGQENRCDEGGIAER</sequence>
<reference evidence="1" key="1">
    <citation type="submission" date="2023-05" db="EMBL/GenBank/DDBJ databases">
        <authorList>
            <consortium name="ELIXIR-Norway"/>
        </authorList>
    </citation>
    <scope>NUCLEOTIDE SEQUENCE</scope>
</reference>
<dbReference type="EMBL" id="OX596091">
    <property type="protein sequence ID" value="CAN0555509.1"/>
    <property type="molecule type" value="Genomic_DNA"/>
</dbReference>
<protein>
    <submittedName>
        <fullName evidence="1">Uncharacterized protein</fullName>
    </submittedName>
</protein>
<dbReference type="Proteomes" id="UP001162501">
    <property type="component" value="Chromosome 7"/>
</dbReference>
<proteinExistence type="predicted"/>
<accession>A0AC60A4P2</accession>
<evidence type="ECO:0000313" key="1">
    <source>
        <dbReference type="EMBL" id="CAN0555509.1"/>
    </source>
</evidence>
<evidence type="ECO:0000313" key="2">
    <source>
        <dbReference type="Proteomes" id="UP001162501"/>
    </source>
</evidence>